<dbReference type="SMART" id="SM00409">
    <property type="entry name" value="IG"/>
    <property type="match status" value="2"/>
</dbReference>
<dbReference type="InterPro" id="IPR003599">
    <property type="entry name" value="Ig_sub"/>
</dbReference>
<dbReference type="SMART" id="SM00408">
    <property type="entry name" value="IGc2"/>
    <property type="match status" value="2"/>
</dbReference>
<sequence length="255" mass="28452">VEPSKVATVAILGGSTQWFEPGRSADLICTATGSEIVDRIQWIKVDGALPDDAKETELGILHLPKFKKSDSGEYECRGYRHNELVGSNRVTIHATNLAPLDAARVEIDSPVVRVIDQETTIPYLLTWYRSVGKDNLNEAPIILSNNKSLHLNDANFNTQGIYWVHFESTTGGDNSGVNYEWALLRGGNIIRHYSEDSTLEIKKADPWNDYGVYRCEVEDDDGELIGQAYTAVTIGFTDPSSLIYLFFFFILDNLS</sequence>
<organism evidence="2">
    <name type="scientific">Wuchereria bancrofti</name>
    <dbReference type="NCBI Taxonomy" id="6293"/>
    <lineage>
        <taxon>Eukaryota</taxon>
        <taxon>Metazoa</taxon>
        <taxon>Ecdysozoa</taxon>
        <taxon>Nematoda</taxon>
        <taxon>Chromadorea</taxon>
        <taxon>Rhabditida</taxon>
        <taxon>Spirurina</taxon>
        <taxon>Spiruromorpha</taxon>
        <taxon>Filarioidea</taxon>
        <taxon>Onchocercidae</taxon>
        <taxon>Wuchereria</taxon>
    </lineage>
</organism>
<evidence type="ECO:0000259" key="1">
    <source>
        <dbReference type="PROSITE" id="PS50835"/>
    </source>
</evidence>
<dbReference type="STRING" id="6293.A0A1I8EUP4"/>
<dbReference type="InterPro" id="IPR036179">
    <property type="entry name" value="Ig-like_dom_sf"/>
</dbReference>
<dbReference type="Pfam" id="PF13927">
    <property type="entry name" value="Ig_3"/>
    <property type="match status" value="1"/>
</dbReference>
<protein>
    <submittedName>
        <fullName evidence="2">Ig-like domain-containing protein</fullName>
    </submittedName>
</protein>
<dbReference type="Gene3D" id="2.60.40.10">
    <property type="entry name" value="Immunoglobulins"/>
    <property type="match status" value="1"/>
</dbReference>
<dbReference type="SUPFAM" id="SSF48726">
    <property type="entry name" value="Immunoglobulin"/>
    <property type="match status" value="1"/>
</dbReference>
<reference evidence="2" key="1">
    <citation type="submission" date="2016-11" db="UniProtKB">
        <authorList>
            <consortium name="WormBaseParasite"/>
        </authorList>
    </citation>
    <scope>IDENTIFICATION</scope>
    <source>
        <strain evidence="2">pt0022</strain>
    </source>
</reference>
<dbReference type="InterPro" id="IPR003598">
    <property type="entry name" value="Ig_sub2"/>
</dbReference>
<proteinExistence type="predicted"/>
<feature type="domain" description="Ig-like" evidence="1">
    <location>
        <begin position="3"/>
        <end position="93"/>
    </location>
</feature>
<evidence type="ECO:0000313" key="2">
    <source>
        <dbReference type="WBParaSite" id="maker-PairedContig_4927-snap-gene-0.1-mRNA-1"/>
    </source>
</evidence>
<dbReference type="WBParaSite" id="maker-PairedContig_4927-snap-gene-0.1-mRNA-1">
    <property type="protein sequence ID" value="maker-PairedContig_4927-snap-gene-0.1-mRNA-1"/>
    <property type="gene ID" value="maker-PairedContig_4927-snap-gene-0.1"/>
</dbReference>
<dbReference type="PROSITE" id="PS50835">
    <property type="entry name" value="IG_LIKE"/>
    <property type="match status" value="1"/>
</dbReference>
<dbReference type="InterPro" id="IPR013783">
    <property type="entry name" value="Ig-like_fold"/>
</dbReference>
<name>A0A1I8EUP4_WUCBA</name>
<accession>A0A1I8EUP4</accession>
<dbReference type="InterPro" id="IPR007110">
    <property type="entry name" value="Ig-like_dom"/>
</dbReference>
<dbReference type="AlphaFoldDB" id="A0A1I8EUP4"/>